<evidence type="ECO:0000313" key="2">
    <source>
        <dbReference type="EMBL" id="CAG6786113.1"/>
    </source>
</evidence>
<reference evidence="2" key="1">
    <citation type="submission" date="2021-05" db="EMBL/GenBank/DDBJ databases">
        <authorList>
            <person name="Alioto T."/>
            <person name="Alioto T."/>
            <person name="Gomez Garrido J."/>
        </authorList>
    </citation>
    <scope>NUCLEOTIDE SEQUENCE</scope>
</reference>
<organism evidence="2">
    <name type="scientific">Cacopsylla melanoneura</name>
    <dbReference type="NCBI Taxonomy" id="428564"/>
    <lineage>
        <taxon>Eukaryota</taxon>
        <taxon>Metazoa</taxon>
        <taxon>Ecdysozoa</taxon>
        <taxon>Arthropoda</taxon>
        <taxon>Hexapoda</taxon>
        <taxon>Insecta</taxon>
        <taxon>Pterygota</taxon>
        <taxon>Neoptera</taxon>
        <taxon>Paraneoptera</taxon>
        <taxon>Hemiptera</taxon>
        <taxon>Sternorrhyncha</taxon>
        <taxon>Psylloidea</taxon>
        <taxon>Psyllidae</taxon>
        <taxon>Psyllinae</taxon>
        <taxon>Cacopsylla</taxon>
    </lineage>
</organism>
<proteinExistence type="predicted"/>
<protein>
    <submittedName>
        <fullName evidence="2">Uncharacterized protein</fullName>
    </submittedName>
</protein>
<feature type="transmembrane region" description="Helical" evidence="1">
    <location>
        <begin position="21"/>
        <end position="40"/>
    </location>
</feature>
<accession>A0A8D9BIX9</accession>
<name>A0A8D9BIX9_9HEMI</name>
<dbReference type="AlphaFoldDB" id="A0A8D9BIX9"/>
<keyword evidence="1" id="KW-1133">Transmembrane helix</keyword>
<evidence type="ECO:0000256" key="1">
    <source>
        <dbReference type="SAM" id="Phobius"/>
    </source>
</evidence>
<dbReference type="EMBL" id="HBUF01646986">
    <property type="protein sequence ID" value="CAG6786113.1"/>
    <property type="molecule type" value="Transcribed_RNA"/>
</dbReference>
<sequence>MTSYRKADTQLIEIDYVENNDFFPSLLGNAGVVFNIIYYYTLMEPGCSWALWKRLGYIMIFFIMSQKYSCRGVYYYTKRRGNLRTGLFIRYLKTELPRFYLILFFSFKIEFLHNIFLLGIFFQDLNTRVFVLHYS</sequence>
<feature type="transmembrane region" description="Helical" evidence="1">
    <location>
        <begin position="55"/>
        <end position="77"/>
    </location>
</feature>
<keyword evidence="1" id="KW-0472">Membrane</keyword>
<feature type="transmembrane region" description="Helical" evidence="1">
    <location>
        <begin position="98"/>
        <end position="122"/>
    </location>
</feature>
<keyword evidence="1" id="KW-0812">Transmembrane</keyword>